<gene>
    <name evidence="6" type="ORF">OMM_07268</name>
</gene>
<evidence type="ECO:0000256" key="5">
    <source>
        <dbReference type="SAM" id="Phobius"/>
    </source>
</evidence>
<dbReference type="Gene3D" id="3.20.20.140">
    <property type="entry name" value="Metal-dependent hydrolases"/>
    <property type="match status" value="1"/>
</dbReference>
<evidence type="ECO:0000256" key="3">
    <source>
        <dbReference type="ARBA" id="ARBA00022801"/>
    </source>
</evidence>
<evidence type="ECO:0000256" key="2">
    <source>
        <dbReference type="ARBA" id="ARBA00013064"/>
    </source>
</evidence>
<dbReference type="PANTHER" id="PTHR39181:SF1">
    <property type="entry name" value="TYROSINE-PROTEIN PHOSPHATASE YWQE"/>
    <property type="match status" value="1"/>
</dbReference>
<accession>A0A1V1PDQ1</accession>
<dbReference type="PANTHER" id="PTHR39181">
    <property type="entry name" value="TYROSINE-PROTEIN PHOSPHATASE YWQE"/>
    <property type="match status" value="1"/>
</dbReference>
<feature type="transmembrane region" description="Helical" evidence="5">
    <location>
        <begin position="71"/>
        <end position="89"/>
    </location>
</feature>
<keyword evidence="5" id="KW-0472">Membrane</keyword>
<comment type="caution">
    <text evidence="6">The sequence shown here is derived from an EMBL/GenBank/DDBJ whole genome shotgun (WGS) entry which is preliminary data.</text>
</comment>
<sequence length="90" mass="10374">MIDIHAHILPAFDDGPETLDHSMEMLEHAQNDGIQSIIATPHTLNGVYTCTPDMITHGINTLRDEMDKNKYPYLFIRVWKFIFVMIFILG</sequence>
<dbReference type="InterPro" id="IPR016667">
    <property type="entry name" value="Caps_polysacc_synth_CpsB/CapC"/>
</dbReference>
<organism evidence="6 7">
    <name type="scientific">Candidatus Magnetoglobus multicellularis str. Araruama</name>
    <dbReference type="NCBI Taxonomy" id="890399"/>
    <lineage>
        <taxon>Bacteria</taxon>
        <taxon>Pseudomonadati</taxon>
        <taxon>Thermodesulfobacteriota</taxon>
        <taxon>Desulfobacteria</taxon>
        <taxon>Desulfobacterales</taxon>
        <taxon>Desulfobacteraceae</taxon>
        <taxon>Candidatus Magnetoglobus</taxon>
    </lineage>
</organism>
<keyword evidence="5" id="KW-1133">Transmembrane helix</keyword>
<dbReference type="GO" id="GO:0030145">
    <property type="term" value="F:manganese ion binding"/>
    <property type="evidence" value="ECO:0007669"/>
    <property type="project" value="InterPro"/>
</dbReference>
<comment type="catalytic activity">
    <reaction evidence="4">
        <text>O-phospho-L-tyrosyl-[protein] + H2O = L-tyrosyl-[protein] + phosphate</text>
        <dbReference type="Rhea" id="RHEA:10684"/>
        <dbReference type="Rhea" id="RHEA-COMP:10136"/>
        <dbReference type="Rhea" id="RHEA-COMP:20101"/>
        <dbReference type="ChEBI" id="CHEBI:15377"/>
        <dbReference type="ChEBI" id="CHEBI:43474"/>
        <dbReference type="ChEBI" id="CHEBI:46858"/>
        <dbReference type="ChEBI" id="CHEBI:61978"/>
        <dbReference type="EC" id="3.1.3.48"/>
    </reaction>
</comment>
<name>A0A1V1PDQ1_9BACT</name>
<proteinExistence type="inferred from homology"/>
<keyword evidence="5" id="KW-0812">Transmembrane</keyword>
<evidence type="ECO:0000256" key="4">
    <source>
        <dbReference type="ARBA" id="ARBA00051722"/>
    </source>
</evidence>
<reference evidence="7" key="1">
    <citation type="submission" date="2012-11" db="EMBL/GenBank/DDBJ databases">
        <authorList>
            <person name="Lucero-Rivera Y.E."/>
            <person name="Tovar-Ramirez D."/>
        </authorList>
    </citation>
    <scope>NUCLEOTIDE SEQUENCE [LARGE SCALE GENOMIC DNA]</scope>
    <source>
        <strain evidence="7">Araruama</strain>
    </source>
</reference>
<evidence type="ECO:0000313" key="6">
    <source>
        <dbReference type="EMBL" id="ETR72908.1"/>
    </source>
</evidence>
<comment type="similarity">
    <text evidence="1">Belongs to the metallo-dependent hydrolases superfamily. CpsB/CapC family.</text>
</comment>
<dbReference type="GO" id="GO:0004725">
    <property type="term" value="F:protein tyrosine phosphatase activity"/>
    <property type="evidence" value="ECO:0007669"/>
    <property type="project" value="UniProtKB-EC"/>
</dbReference>
<evidence type="ECO:0000313" key="7">
    <source>
        <dbReference type="Proteomes" id="UP000189670"/>
    </source>
</evidence>
<evidence type="ECO:0000256" key="1">
    <source>
        <dbReference type="ARBA" id="ARBA00005750"/>
    </source>
</evidence>
<dbReference type="AlphaFoldDB" id="A0A1V1PDQ1"/>
<dbReference type="EC" id="3.1.3.48" evidence="2"/>
<dbReference type="Pfam" id="PF19567">
    <property type="entry name" value="CpsB_CapC"/>
    <property type="match status" value="1"/>
</dbReference>
<protein>
    <recommendedName>
        <fullName evidence="2">protein-tyrosine-phosphatase</fullName>
        <ecNumber evidence="2">3.1.3.48</ecNumber>
    </recommendedName>
</protein>
<dbReference type="Proteomes" id="UP000189670">
    <property type="component" value="Unassembled WGS sequence"/>
</dbReference>
<keyword evidence="3" id="KW-0378">Hydrolase</keyword>
<dbReference type="EMBL" id="ATBP01000101">
    <property type="protein sequence ID" value="ETR72908.1"/>
    <property type="molecule type" value="Genomic_DNA"/>
</dbReference>